<dbReference type="AlphaFoldDB" id="A0AAV2C798"/>
<proteinExistence type="predicted"/>
<dbReference type="Proteomes" id="UP001497516">
    <property type="component" value="Chromosome 1"/>
</dbReference>
<reference evidence="1 2" key="1">
    <citation type="submission" date="2024-04" db="EMBL/GenBank/DDBJ databases">
        <authorList>
            <person name="Fracassetti M."/>
        </authorList>
    </citation>
    <scope>NUCLEOTIDE SEQUENCE [LARGE SCALE GENOMIC DNA]</scope>
</reference>
<accession>A0AAV2C798</accession>
<name>A0AAV2C798_9ROSI</name>
<keyword evidence="2" id="KW-1185">Reference proteome</keyword>
<gene>
    <name evidence="1" type="ORF">LTRI10_LOCUS382</name>
</gene>
<sequence>MAGYLGNAKQLEAVGLDTKATKSALSHSDFDWFDVMGYVNNIVYYTYLPLASKQASLNYHALDDNDNYDS</sequence>
<evidence type="ECO:0000313" key="1">
    <source>
        <dbReference type="EMBL" id="CAL1352413.1"/>
    </source>
</evidence>
<protein>
    <submittedName>
        <fullName evidence="1">Uncharacterized protein</fullName>
    </submittedName>
</protein>
<dbReference type="EMBL" id="OZ034813">
    <property type="protein sequence ID" value="CAL1352413.1"/>
    <property type="molecule type" value="Genomic_DNA"/>
</dbReference>
<evidence type="ECO:0000313" key="2">
    <source>
        <dbReference type="Proteomes" id="UP001497516"/>
    </source>
</evidence>
<organism evidence="1 2">
    <name type="scientific">Linum trigynum</name>
    <dbReference type="NCBI Taxonomy" id="586398"/>
    <lineage>
        <taxon>Eukaryota</taxon>
        <taxon>Viridiplantae</taxon>
        <taxon>Streptophyta</taxon>
        <taxon>Embryophyta</taxon>
        <taxon>Tracheophyta</taxon>
        <taxon>Spermatophyta</taxon>
        <taxon>Magnoliopsida</taxon>
        <taxon>eudicotyledons</taxon>
        <taxon>Gunneridae</taxon>
        <taxon>Pentapetalae</taxon>
        <taxon>rosids</taxon>
        <taxon>fabids</taxon>
        <taxon>Malpighiales</taxon>
        <taxon>Linaceae</taxon>
        <taxon>Linum</taxon>
    </lineage>
</organism>